<feature type="compositionally biased region" description="Low complexity" evidence="1">
    <location>
        <begin position="215"/>
        <end position="230"/>
    </location>
</feature>
<feature type="region of interest" description="Disordered" evidence="1">
    <location>
        <begin position="200"/>
        <end position="232"/>
    </location>
</feature>
<accession>A0ABN9UKF6</accession>
<feature type="region of interest" description="Disordered" evidence="1">
    <location>
        <begin position="129"/>
        <end position="178"/>
    </location>
</feature>
<comment type="caution">
    <text evidence="2">The sequence shown here is derived from an EMBL/GenBank/DDBJ whole genome shotgun (WGS) entry which is preliminary data.</text>
</comment>
<keyword evidence="3" id="KW-1185">Reference proteome</keyword>
<sequence length="259" mass="26937">SKPRRPARLGARGARLGRAEMAADDGEDFDDLDALEQDGPGRLGPRPRRLRRHRGGGRGGRRRGPGRRPRRRRGAGEPAGPPRYEVGQLLELRCGEDRLVGALPSGARGRYRGWAHVRRADAGRAGAVAGEGGASCGPPRACERPPEGRALAGDCSPRPAGRSQEGRGGEGGAGQPGGRAWNGAGFALARDLCAAFAGAAQREKHPRRGGRGVGARRPGALGSAGVAGVGRDPRPLRVVTTITTGSFSLFSAFGCPYRA</sequence>
<gene>
    <name evidence="2" type="ORF">PCOR1329_LOCUS48284</name>
</gene>
<reference evidence="2" key="1">
    <citation type="submission" date="2023-10" db="EMBL/GenBank/DDBJ databases">
        <authorList>
            <person name="Chen Y."/>
            <person name="Shah S."/>
            <person name="Dougan E. K."/>
            <person name="Thang M."/>
            <person name="Chan C."/>
        </authorList>
    </citation>
    <scope>NUCLEOTIDE SEQUENCE [LARGE SCALE GENOMIC DNA]</scope>
</reference>
<feature type="non-terminal residue" evidence="2">
    <location>
        <position position="1"/>
    </location>
</feature>
<dbReference type="EMBL" id="CAUYUJ010015831">
    <property type="protein sequence ID" value="CAK0858651.1"/>
    <property type="molecule type" value="Genomic_DNA"/>
</dbReference>
<feature type="compositionally biased region" description="Low complexity" evidence="1">
    <location>
        <begin position="8"/>
        <end position="20"/>
    </location>
</feature>
<proteinExistence type="predicted"/>
<evidence type="ECO:0000256" key="1">
    <source>
        <dbReference type="SAM" id="MobiDB-lite"/>
    </source>
</evidence>
<feature type="non-terminal residue" evidence="2">
    <location>
        <position position="259"/>
    </location>
</feature>
<feature type="compositionally biased region" description="Acidic residues" evidence="1">
    <location>
        <begin position="22"/>
        <end position="36"/>
    </location>
</feature>
<name>A0ABN9UKF6_9DINO</name>
<feature type="region of interest" description="Disordered" evidence="1">
    <location>
        <begin position="1"/>
        <end position="88"/>
    </location>
</feature>
<dbReference type="Proteomes" id="UP001189429">
    <property type="component" value="Unassembled WGS sequence"/>
</dbReference>
<evidence type="ECO:0000313" key="2">
    <source>
        <dbReference type="EMBL" id="CAK0858651.1"/>
    </source>
</evidence>
<feature type="compositionally biased region" description="Basic residues" evidence="1">
    <location>
        <begin position="45"/>
        <end position="73"/>
    </location>
</feature>
<evidence type="ECO:0000313" key="3">
    <source>
        <dbReference type="Proteomes" id="UP001189429"/>
    </source>
</evidence>
<protein>
    <submittedName>
        <fullName evidence="2">Uncharacterized protein</fullName>
    </submittedName>
</protein>
<organism evidence="2 3">
    <name type="scientific">Prorocentrum cordatum</name>
    <dbReference type="NCBI Taxonomy" id="2364126"/>
    <lineage>
        <taxon>Eukaryota</taxon>
        <taxon>Sar</taxon>
        <taxon>Alveolata</taxon>
        <taxon>Dinophyceae</taxon>
        <taxon>Prorocentrales</taxon>
        <taxon>Prorocentraceae</taxon>
        <taxon>Prorocentrum</taxon>
    </lineage>
</organism>